<sequence>MSFARVPLLIAFREAVGLRDTYGGIDGVVALQAHHLKPEAPSDTIVIFMHPMGIMHYLPLPPALAAAGVHVLTAVSRYPNNDSALIMEKVAVDLGRWVAHCREVLGYKRVVLAGWSGGGSLALFYQAEASDPQVTHTPAGEPFPLAEAKLPPVDGVMLLAAHVSRAQTLTEWLDASVIDEAGRSRDPKWNLYSPECPQPPYSADFLAEYAARQVARSNRITAWAEAQLAELTAREGPHAERAFIVHGTMAAPCWLDPAVDANDRAPGRCYLGDPRLINDSPGGLGRFTTLRSWLSQWSLKSNACSLKVGHRILVPVLVVGNTADDACTPSHTQRLFDCVPNAASRELHAVKGATHYYAFQPEHLKQAAGFVTGWLGQHGLA</sequence>
<keyword evidence="1" id="KW-0378">Hydrolase</keyword>
<name>A0A255Y8V6_9SPHN</name>
<reference evidence="1 2" key="1">
    <citation type="submission" date="2017-07" db="EMBL/GenBank/DDBJ databases">
        <title>Sandarakinorhabdus cyanobacteriorum sp. nov., a novel bacterium isolated from cyanobacterial aggregates in a eutrophic lake.</title>
        <authorList>
            <person name="Cai H."/>
        </authorList>
    </citation>
    <scope>NUCLEOTIDE SEQUENCE [LARGE SCALE GENOMIC DNA]</scope>
    <source>
        <strain evidence="1 2">TH057</strain>
    </source>
</reference>
<dbReference type="AlphaFoldDB" id="A0A255Y8V6"/>
<dbReference type="OrthoDB" id="2062670at2"/>
<proteinExistence type="predicted"/>
<dbReference type="GO" id="GO:0016787">
    <property type="term" value="F:hydrolase activity"/>
    <property type="evidence" value="ECO:0007669"/>
    <property type="project" value="UniProtKB-KW"/>
</dbReference>
<comment type="caution">
    <text evidence="1">The sequence shown here is derived from an EMBL/GenBank/DDBJ whole genome shotgun (WGS) entry which is preliminary data.</text>
</comment>
<dbReference type="SUPFAM" id="SSF53474">
    <property type="entry name" value="alpha/beta-Hydrolases"/>
    <property type="match status" value="1"/>
</dbReference>
<dbReference type="EMBL" id="NOXT01000121">
    <property type="protein sequence ID" value="OYQ25676.1"/>
    <property type="molecule type" value="Genomic_DNA"/>
</dbReference>
<accession>A0A255Y8V6</accession>
<dbReference type="InterPro" id="IPR029058">
    <property type="entry name" value="AB_hydrolase_fold"/>
</dbReference>
<protein>
    <submittedName>
        <fullName evidence="1">Alpha/beta hydrolase</fullName>
    </submittedName>
</protein>
<dbReference type="RefSeq" id="WP_094474633.1">
    <property type="nucleotide sequence ID" value="NZ_NOXT01000121.1"/>
</dbReference>
<evidence type="ECO:0000313" key="1">
    <source>
        <dbReference type="EMBL" id="OYQ25676.1"/>
    </source>
</evidence>
<organism evidence="1 2">
    <name type="scientific">Sandarakinorhabdus cyanobacteriorum</name>
    <dbReference type="NCBI Taxonomy" id="1981098"/>
    <lineage>
        <taxon>Bacteria</taxon>
        <taxon>Pseudomonadati</taxon>
        <taxon>Pseudomonadota</taxon>
        <taxon>Alphaproteobacteria</taxon>
        <taxon>Sphingomonadales</taxon>
        <taxon>Sphingosinicellaceae</taxon>
        <taxon>Sandarakinorhabdus</taxon>
    </lineage>
</organism>
<dbReference type="Proteomes" id="UP000216991">
    <property type="component" value="Unassembled WGS sequence"/>
</dbReference>
<keyword evidence="2" id="KW-1185">Reference proteome</keyword>
<evidence type="ECO:0000313" key="2">
    <source>
        <dbReference type="Proteomes" id="UP000216991"/>
    </source>
</evidence>
<dbReference type="Gene3D" id="3.40.50.1820">
    <property type="entry name" value="alpha/beta hydrolase"/>
    <property type="match status" value="1"/>
</dbReference>
<gene>
    <name evidence="1" type="ORF">CHU93_13165</name>
</gene>